<dbReference type="GO" id="GO:0003924">
    <property type="term" value="F:GTPase activity"/>
    <property type="evidence" value="ECO:0007669"/>
    <property type="project" value="InterPro"/>
</dbReference>
<dbReference type="OrthoDB" id="2011769at2759"/>
<dbReference type="PROSITE" id="PS51417">
    <property type="entry name" value="ARF"/>
    <property type="match status" value="1"/>
</dbReference>
<dbReference type="Pfam" id="PF00025">
    <property type="entry name" value="Arf"/>
    <property type="match status" value="2"/>
</dbReference>
<dbReference type="Proteomes" id="UP000023152">
    <property type="component" value="Unassembled WGS sequence"/>
</dbReference>
<dbReference type="Gene3D" id="3.40.50.300">
    <property type="entry name" value="P-loop containing nucleotide triphosphate hydrolases"/>
    <property type="match status" value="2"/>
</dbReference>
<feature type="binding site" evidence="3">
    <location>
        <begin position="239"/>
        <end position="242"/>
    </location>
    <ligand>
        <name>GTP</name>
        <dbReference type="ChEBI" id="CHEBI:37565"/>
    </ligand>
</feature>
<evidence type="ECO:0000313" key="4">
    <source>
        <dbReference type="EMBL" id="ETO26276.1"/>
    </source>
</evidence>
<dbReference type="AlphaFoldDB" id="X6NJX4"/>
<dbReference type="InterPro" id="IPR024156">
    <property type="entry name" value="Small_GTPase_ARF"/>
</dbReference>
<feature type="binding site" evidence="3">
    <location>
        <position position="168"/>
    </location>
    <ligand>
        <name>GTP</name>
        <dbReference type="ChEBI" id="CHEBI:37565"/>
    </ligand>
</feature>
<comment type="caution">
    <text evidence="4">The sequence shown here is derived from an EMBL/GenBank/DDBJ whole genome shotgun (WGS) entry which is preliminary data.</text>
</comment>
<evidence type="ECO:0008006" key="6">
    <source>
        <dbReference type="Google" id="ProtNLM"/>
    </source>
</evidence>
<dbReference type="CDD" id="cd00878">
    <property type="entry name" value="Arf_Arl"/>
    <property type="match status" value="1"/>
</dbReference>
<keyword evidence="1 3" id="KW-0547">Nucleotide-binding</keyword>
<dbReference type="InterPro" id="IPR006689">
    <property type="entry name" value="Small_GTPase_ARF/SAR"/>
</dbReference>
<dbReference type="SUPFAM" id="SSF52540">
    <property type="entry name" value="P-loop containing nucleoside triphosphate hydrolases"/>
    <property type="match status" value="1"/>
</dbReference>
<keyword evidence="5" id="KW-1185">Reference proteome</keyword>
<dbReference type="SMART" id="SM00177">
    <property type="entry name" value="ARF"/>
    <property type="match status" value="1"/>
</dbReference>
<keyword evidence="2 3" id="KW-0342">GTP-binding</keyword>
<evidence type="ECO:0000256" key="2">
    <source>
        <dbReference type="ARBA" id="ARBA00023134"/>
    </source>
</evidence>
<evidence type="ECO:0000256" key="3">
    <source>
        <dbReference type="PIRSR" id="PIRSR606689-1"/>
    </source>
</evidence>
<dbReference type="InterPro" id="IPR027417">
    <property type="entry name" value="P-loop_NTPase"/>
</dbReference>
<reference evidence="4 5" key="1">
    <citation type="journal article" date="2013" name="Curr. Biol.">
        <title>The Genome of the Foraminiferan Reticulomyxa filosa.</title>
        <authorList>
            <person name="Glockner G."/>
            <person name="Hulsmann N."/>
            <person name="Schleicher M."/>
            <person name="Noegel A.A."/>
            <person name="Eichinger L."/>
            <person name="Gallinger C."/>
            <person name="Pawlowski J."/>
            <person name="Sierra R."/>
            <person name="Euteneuer U."/>
            <person name="Pillet L."/>
            <person name="Moustafa A."/>
            <person name="Platzer M."/>
            <person name="Groth M."/>
            <person name="Szafranski K."/>
            <person name="Schliwa M."/>
        </authorList>
    </citation>
    <scope>NUCLEOTIDE SEQUENCE [LARGE SCALE GENOMIC DNA]</scope>
</reference>
<sequence>MEQINLFLKKGEKRLVHLRNQLYKQYNQTTGIIVMGSLCSSAPEMRVLLLGLDAAGKTSYPKKGRETEKKKNAKHFGIDRKRCCCVWLKLATLYKLKTGEPKQTVPTIGFNVETVRYGNMTLNIWVIQNETNFDLKQKIRIRKSKSYAKPYINFQNVLKYCTFIDVGGQDRLRPLWRQYYSGTSGIIFVVDSNDTQRLELKRKFFVVVAILEQSLAKDELHYLLNEIELQYATLVVIANKQDLPNALRPADISKALELSTIKRKCEIFGAVAASPKDTGIKSAMDWLSQNMKPI</sequence>
<evidence type="ECO:0000256" key="1">
    <source>
        <dbReference type="ARBA" id="ARBA00022741"/>
    </source>
</evidence>
<dbReference type="EMBL" id="ASPP01007978">
    <property type="protein sequence ID" value="ETO26276.1"/>
    <property type="molecule type" value="Genomic_DNA"/>
</dbReference>
<name>X6NJX4_RETFI</name>
<dbReference type="GO" id="GO:0005525">
    <property type="term" value="F:GTP binding"/>
    <property type="evidence" value="ECO:0007669"/>
    <property type="project" value="UniProtKB-KW"/>
</dbReference>
<gene>
    <name evidence="4" type="ORF">RFI_10859</name>
</gene>
<evidence type="ECO:0000313" key="5">
    <source>
        <dbReference type="Proteomes" id="UP000023152"/>
    </source>
</evidence>
<protein>
    <recommendedName>
        <fullName evidence="6">ADP-ribosylation factor</fullName>
    </recommendedName>
</protein>
<dbReference type="PANTHER" id="PTHR11711">
    <property type="entry name" value="ADP RIBOSYLATION FACTOR-RELATED"/>
    <property type="match status" value="1"/>
</dbReference>
<organism evidence="4 5">
    <name type="scientific">Reticulomyxa filosa</name>
    <dbReference type="NCBI Taxonomy" id="46433"/>
    <lineage>
        <taxon>Eukaryota</taxon>
        <taxon>Sar</taxon>
        <taxon>Rhizaria</taxon>
        <taxon>Retaria</taxon>
        <taxon>Foraminifera</taxon>
        <taxon>Monothalamids</taxon>
        <taxon>Reticulomyxidae</taxon>
        <taxon>Reticulomyxa</taxon>
    </lineage>
</organism>
<proteinExistence type="predicted"/>
<accession>X6NJX4</accession>